<evidence type="ECO:0000313" key="2">
    <source>
        <dbReference type="EMBL" id="SPC95089.1"/>
    </source>
</evidence>
<sequence length="62" mass="6923">MATLQKFKPLSTHCGVAPSLRNSPQPNPTTISRRSQSSLIPSTFLLQKKNKKKEKEKDSQGQ</sequence>
<organism evidence="3">
    <name type="scientific">Fagus sylvatica</name>
    <name type="common">Beechnut</name>
    <dbReference type="NCBI Taxonomy" id="28930"/>
    <lineage>
        <taxon>Eukaryota</taxon>
        <taxon>Viridiplantae</taxon>
        <taxon>Streptophyta</taxon>
        <taxon>Embryophyta</taxon>
        <taxon>Tracheophyta</taxon>
        <taxon>Spermatophyta</taxon>
        <taxon>Magnoliopsida</taxon>
        <taxon>eudicotyledons</taxon>
        <taxon>Gunneridae</taxon>
        <taxon>Pentapetalae</taxon>
        <taxon>rosids</taxon>
        <taxon>fabids</taxon>
        <taxon>Fagales</taxon>
        <taxon>Fagaceae</taxon>
        <taxon>Fagus</taxon>
    </lineage>
</organism>
<protein>
    <submittedName>
        <fullName evidence="3">Uncharacterized protein</fullName>
    </submittedName>
</protein>
<evidence type="ECO:0000313" key="3">
    <source>
        <dbReference type="EMBL" id="SPD33487.1"/>
    </source>
</evidence>
<dbReference type="EMBL" id="OIVN01006458">
    <property type="protein sequence ID" value="SPD33487.1"/>
    <property type="molecule type" value="Genomic_DNA"/>
</dbReference>
<feature type="region of interest" description="Disordered" evidence="1">
    <location>
        <begin position="1"/>
        <end position="62"/>
    </location>
</feature>
<evidence type="ECO:0000256" key="1">
    <source>
        <dbReference type="SAM" id="MobiDB-lite"/>
    </source>
</evidence>
<name>A0A2N9J7Z3_FAGSY</name>
<dbReference type="EMBL" id="OIVN01001538">
    <property type="protein sequence ID" value="SPC95089.1"/>
    <property type="molecule type" value="Genomic_DNA"/>
</dbReference>
<reference evidence="3" key="1">
    <citation type="submission" date="2018-02" db="EMBL/GenBank/DDBJ databases">
        <authorList>
            <person name="Cohen D.B."/>
            <person name="Kent A.D."/>
        </authorList>
    </citation>
    <scope>NUCLEOTIDE SEQUENCE</scope>
</reference>
<gene>
    <name evidence="2" type="ORF">FSB_LOCUS22971</name>
    <name evidence="3" type="ORF">FSB_LOCUS61369</name>
</gene>
<feature type="compositionally biased region" description="Basic and acidic residues" evidence="1">
    <location>
        <begin position="53"/>
        <end position="62"/>
    </location>
</feature>
<feature type="compositionally biased region" description="Polar residues" evidence="1">
    <location>
        <begin position="20"/>
        <end position="45"/>
    </location>
</feature>
<proteinExistence type="predicted"/>
<dbReference type="AlphaFoldDB" id="A0A2N9J7Z3"/>
<accession>A0A2N9J7Z3</accession>